<dbReference type="Proteomes" id="UP000028194">
    <property type="component" value="Chromosome"/>
</dbReference>
<dbReference type="STRING" id="1459636.NTE_00717"/>
<proteinExistence type="predicted"/>
<protein>
    <submittedName>
        <fullName evidence="1">Uncharacterized protein</fullName>
    </submittedName>
</protein>
<accession>A0A075MPN3</accession>
<dbReference type="EMBL" id="CP007174">
    <property type="protein sequence ID" value="AIF82797.1"/>
    <property type="molecule type" value="Genomic_DNA"/>
</dbReference>
<evidence type="ECO:0000313" key="2">
    <source>
        <dbReference type="Proteomes" id="UP000028194"/>
    </source>
</evidence>
<gene>
    <name evidence="1" type="ORF">NTE_00717</name>
</gene>
<dbReference type="AlphaFoldDB" id="A0A075MPN3"/>
<reference evidence="1 2" key="1">
    <citation type="journal article" date="2014" name="PLoS ONE">
        <title>Genome Sequence of Candidatus Nitrososphaera evergladensis from Group I.1b Enriched from Everglades Soil Reveals Novel Genomic Features of the Ammonia-Oxidizing Archaea.</title>
        <authorList>
            <person name="Zhalnina K.V."/>
            <person name="Dias R."/>
            <person name="Leonard M.T."/>
            <person name="Dorr de Quadros P."/>
            <person name="Camargo F.A."/>
            <person name="Drew J.C."/>
            <person name="Farmerie W.G."/>
            <person name="Daroub S.H."/>
            <person name="Triplett E.W."/>
        </authorList>
    </citation>
    <scope>NUCLEOTIDE SEQUENCE [LARGE SCALE GENOMIC DNA]</scope>
    <source>
        <strain evidence="1 2">SR1</strain>
    </source>
</reference>
<keyword evidence="2" id="KW-1185">Reference proteome</keyword>
<dbReference type="KEGG" id="nev:NTE_00717"/>
<dbReference type="HOGENOM" id="CLU_3263608_0_0_2"/>
<organism evidence="1 2">
    <name type="scientific">Candidatus Nitrososphaera evergladensis SR1</name>
    <dbReference type="NCBI Taxonomy" id="1459636"/>
    <lineage>
        <taxon>Archaea</taxon>
        <taxon>Nitrososphaerota</taxon>
        <taxon>Nitrososphaeria</taxon>
        <taxon>Nitrososphaerales</taxon>
        <taxon>Nitrososphaeraceae</taxon>
        <taxon>Nitrososphaera</taxon>
    </lineage>
</organism>
<sequence>MCPRSSDEFLLFLIMVRMKVKQKKKIYSNKYGGTDRLYYRC</sequence>
<name>A0A075MPN3_9ARCH</name>
<evidence type="ECO:0000313" key="1">
    <source>
        <dbReference type="EMBL" id="AIF82797.1"/>
    </source>
</evidence>